<feature type="transmembrane region" description="Helical" evidence="6">
    <location>
        <begin position="102"/>
        <end position="129"/>
    </location>
</feature>
<keyword evidence="5 6" id="KW-0472">Membrane</keyword>
<dbReference type="PANTHER" id="PTHR30371:SF0">
    <property type="entry name" value="SEC-INDEPENDENT PROTEIN TRANSLOCASE PROTEIN TATC, CHLOROPLASTIC-RELATED"/>
    <property type="match status" value="1"/>
</dbReference>
<dbReference type="PANTHER" id="PTHR30371">
    <property type="entry name" value="SEC-INDEPENDENT PROTEIN TRANSLOCASE PROTEIN TATC"/>
    <property type="match status" value="1"/>
</dbReference>
<geneLocation type="mitochondrion" evidence="7"/>
<feature type="transmembrane region" description="Helical" evidence="6">
    <location>
        <begin position="12"/>
        <end position="35"/>
    </location>
</feature>
<protein>
    <submittedName>
        <fullName evidence="7">Sec-independent protein translocase protein (TatC)</fullName>
    </submittedName>
</protein>
<feature type="transmembrane region" description="Helical" evidence="6">
    <location>
        <begin position="193"/>
        <end position="208"/>
    </location>
</feature>
<dbReference type="Pfam" id="PF00902">
    <property type="entry name" value="TatC"/>
    <property type="match status" value="1"/>
</dbReference>
<sequence>MILLHELRNRTYIFIIFLSNILLITYFYKNILLYIIVKPYLVTTNKYFYFIFTNITEVLYSYLTLTYYITFIFSIGFFFFTIIDFIWLGLYNYEKNQIKTIILYSFFLIFLNSFFLQTYILPFSCSFFLNYSHNLEDKLCFTFFFETKLKEYLCFYFNFFFINFITSQLLLLFILNWKFFFKTNNSIKKLKKTVYLLLIIFSTIMTPPDVLSQVLISVINIIIFECFTFFYLFFILVRQPIKANKYSWCK</sequence>
<keyword evidence="3 6" id="KW-0812">Transmembrane</keyword>
<feature type="transmembrane region" description="Helical" evidence="6">
    <location>
        <begin position="214"/>
        <end position="237"/>
    </location>
</feature>
<dbReference type="EMBL" id="MW122841">
    <property type="protein sequence ID" value="QQP21849.1"/>
    <property type="molecule type" value="Genomic_DNA"/>
</dbReference>
<dbReference type="GO" id="GO:0065002">
    <property type="term" value="P:intracellular protein transmembrane transport"/>
    <property type="evidence" value="ECO:0007669"/>
    <property type="project" value="TreeGrafter"/>
</dbReference>
<dbReference type="GO" id="GO:0009977">
    <property type="term" value="F:proton motive force dependent protein transmembrane transporter activity"/>
    <property type="evidence" value="ECO:0007669"/>
    <property type="project" value="TreeGrafter"/>
</dbReference>
<dbReference type="AlphaFoldDB" id="A0A7T8G4R7"/>
<evidence type="ECO:0000256" key="6">
    <source>
        <dbReference type="SAM" id="Phobius"/>
    </source>
</evidence>
<name>A0A7T8G4R7_9STRA</name>
<keyword evidence="7" id="KW-0496">Mitochondrion</keyword>
<evidence type="ECO:0000256" key="1">
    <source>
        <dbReference type="ARBA" id="ARBA00004141"/>
    </source>
</evidence>
<feature type="transmembrane region" description="Helical" evidence="6">
    <location>
        <begin position="155"/>
        <end position="181"/>
    </location>
</feature>
<comment type="similarity">
    <text evidence="2">Belongs to the TatC family.</text>
</comment>
<evidence type="ECO:0000256" key="5">
    <source>
        <dbReference type="ARBA" id="ARBA00023136"/>
    </source>
</evidence>
<organism evidence="7">
    <name type="scientific">Coscinodiscus wailesii</name>
    <dbReference type="NCBI Taxonomy" id="671091"/>
    <lineage>
        <taxon>Eukaryota</taxon>
        <taxon>Sar</taxon>
        <taxon>Stramenopiles</taxon>
        <taxon>Ochrophyta</taxon>
        <taxon>Bacillariophyta</taxon>
        <taxon>Coscinodiscophyceae</taxon>
        <taxon>Coscinodiscophycidae</taxon>
        <taxon>Coscinodiscales</taxon>
        <taxon>Coscinodiscaceae</taxon>
        <taxon>Coscinodiscus</taxon>
    </lineage>
</organism>
<comment type="subcellular location">
    <subcellularLocation>
        <location evidence="1">Membrane</location>
        <topology evidence="1">Multi-pass membrane protein</topology>
    </subcellularLocation>
</comment>
<proteinExistence type="inferred from homology"/>
<keyword evidence="4 6" id="KW-1133">Transmembrane helix</keyword>
<evidence type="ECO:0000256" key="2">
    <source>
        <dbReference type="ARBA" id="ARBA00008882"/>
    </source>
</evidence>
<dbReference type="GO" id="GO:0043953">
    <property type="term" value="P:protein transport by the Tat complex"/>
    <property type="evidence" value="ECO:0007669"/>
    <property type="project" value="TreeGrafter"/>
</dbReference>
<dbReference type="RefSeq" id="YP_010147288.1">
    <property type="nucleotide sequence ID" value="NC_057078.1"/>
</dbReference>
<evidence type="ECO:0000256" key="4">
    <source>
        <dbReference type="ARBA" id="ARBA00022989"/>
    </source>
</evidence>
<accession>A0A7T8G4R7</accession>
<evidence type="ECO:0000313" key="7">
    <source>
        <dbReference type="EMBL" id="QQP21849.1"/>
    </source>
</evidence>
<evidence type="ECO:0000256" key="3">
    <source>
        <dbReference type="ARBA" id="ARBA00022692"/>
    </source>
</evidence>
<dbReference type="GO" id="GO:0033281">
    <property type="term" value="C:TAT protein transport complex"/>
    <property type="evidence" value="ECO:0007669"/>
    <property type="project" value="TreeGrafter"/>
</dbReference>
<feature type="transmembrane region" description="Helical" evidence="6">
    <location>
        <begin position="69"/>
        <end position="90"/>
    </location>
</feature>
<dbReference type="InterPro" id="IPR002033">
    <property type="entry name" value="TatC"/>
</dbReference>
<dbReference type="GeneID" id="67145363"/>
<reference evidence="7" key="1">
    <citation type="submission" date="2020-10" db="EMBL/GenBank/DDBJ databases">
        <title>Coscinodiscus wailesii mitochondrion complete genome.</title>
        <authorList>
            <person name="Huang H."/>
        </authorList>
    </citation>
    <scope>NUCLEOTIDE SEQUENCE</scope>
</reference>
<gene>
    <name evidence="7" type="primary">tatC</name>
</gene>